<reference evidence="10" key="4">
    <citation type="submission" date="2019-03" db="UniProtKB">
        <authorList>
            <consortium name="EnsemblPlants"/>
        </authorList>
    </citation>
    <scope>IDENTIFICATION</scope>
</reference>
<evidence type="ECO:0000256" key="6">
    <source>
        <dbReference type="ARBA" id="ARBA00023002"/>
    </source>
</evidence>
<evidence type="ECO:0000256" key="3">
    <source>
        <dbReference type="ARBA" id="ARBA00013121"/>
    </source>
</evidence>
<dbReference type="EC" id="1.1.3.8" evidence="3"/>
<comment type="pathway">
    <text evidence="1">Cofactor biosynthesis; L-ascorbate biosynthesis.</text>
</comment>
<dbReference type="GO" id="GO:0003885">
    <property type="term" value="F:D-arabinono-1,4-lactone oxidase activity"/>
    <property type="evidence" value="ECO:0007669"/>
    <property type="project" value="InterPro"/>
</dbReference>
<accession>A0A452Z2V4</accession>
<keyword evidence="11" id="KW-1185">Reference proteome</keyword>
<feature type="signal peptide" evidence="8">
    <location>
        <begin position="1"/>
        <end position="40"/>
    </location>
</feature>
<name>A0A452Z2V4_AEGTS</name>
<dbReference type="PANTHER" id="PTHR13878:SF131">
    <property type="entry name" value="FAD-BINDING PCMH-TYPE DOMAIN-CONTAINING PROTEIN"/>
    <property type="match status" value="1"/>
</dbReference>
<keyword evidence="4" id="KW-0060">Ascorbate biosynthesis</keyword>
<dbReference type="FunFam" id="3.30.465.10:FF:000033">
    <property type="entry name" value="L-gulonolactone oxidase 5"/>
    <property type="match status" value="1"/>
</dbReference>
<dbReference type="GO" id="GO:0019853">
    <property type="term" value="P:L-ascorbic acid biosynthetic process"/>
    <property type="evidence" value="ECO:0007669"/>
    <property type="project" value="UniProtKB-UniPathway"/>
</dbReference>
<dbReference type="Pfam" id="PF22906">
    <property type="entry name" value="GULLO2-like_3rd"/>
    <property type="match status" value="1"/>
</dbReference>
<proteinExistence type="inferred from homology"/>
<feature type="domain" description="FAD-binding PCMH-type" evidence="9">
    <location>
        <begin position="69"/>
        <end position="249"/>
    </location>
</feature>
<dbReference type="SUPFAM" id="SSF56176">
    <property type="entry name" value="FAD-binding/transporter-associated domain-like"/>
    <property type="match status" value="1"/>
</dbReference>
<dbReference type="InterPro" id="IPR006094">
    <property type="entry name" value="Oxid_FAD_bind_N"/>
</dbReference>
<dbReference type="Proteomes" id="UP000015105">
    <property type="component" value="Chromosome 1D"/>
</dbReference>
<evidence type="ECO:0000256" key="5">
    <source>
        <dbReference type="ARBA" id="ARBA00022729"/>
    </source>
</evidence>
<evidence type="ECO:0000313" key="11">
    <source>
        <dbReference type="Proteomes" id="UP000015105"/>
    </source>
</evidence>
<evidence type="ECO:0000256" key="1">
    <source>
        <dbReference type="ARBA" id="ARBA00005147"/>
    </source>
</evidence>
<dbReference type="Pfam" id="PF04030">
    <property type="entry name" value="ALO"/>
    <property type="match status" value="1"/>
</dbReference>
<evidence type="ECO:0000256" key="7">
    <source>
        <dbReference type="ARBA" id="ARBA00048083"/>
    </source>
</evidence>
<dbReference type="InterPro" id="IPR010030">
    <property type="entry name" value="GULO_Plant"/>
</dbReference>
<dbReference type="GO" id="GO:0016020">
    <property type="term" value="C:membrane"/>
    <property type="evidence" value="ECO:0007669"/>
    <property type="project" value="InterPro"/>
</dbReference>
<evidence type="ECO:0000256" key="8">
    <source>
        <dbReference type="SAM" id="SignalP"/>
    </source>
</evidence>
<dbReference type="PROSITE" id="PS51387">
    <property type="entry name" value="FAD_PCMH"/>
    <property type="match status" value="1"/>
</dbReference>
<protein>
    <recommendedName>
        <fullName evidence="3">L-gulonolactone oxidase</fullName>
        <ecNumber evidence="3">1.1.3.8</ecNumber>
    </recommendedName>
</protein>
<dbReference type="InterPro" id="IPR016166">
    <property type="entry name" value="FAD-bd_PCMH"/>
</dbReference>
<dbReference type="InterPro" id="IPR016169">
    <property type="entry name" value="FAD-bd_PCMH_sub2"/>
</dbReference>
<evidence type="ECO:0000259" key="9">
    <source>
        <dbReference type="PROSITE" id="PS51387"/>
    </source>
</evidence>
<organism evidence="10 11">
    <name type="scientific">Aegilops tauschii subsp. strangulata</name>
    <name type="common">Goatgrass</name>
    <dbReference type="NCBI Taxonomy" id="200361"/>
    <lineage>
        <taxon>Eukaryota</taxon>
        <taxon>Viridiplantae</taxon>
        <taxon>Streptophyta</taxon>
        <taxon>Embryophyta</taxon>
        <taxon>Tracheophyta</taxon>
        <taxon>Spermatophyta</taxon>
        <taxon>Magnoliopsida</taxon>
        <taxon>Liliopsida</taxon>
        <taxon>Poales</taxon>
        <taxon>Poaceae</taxon>
        <taxon>BOP clade</taxon>
        <taxon>Pooideae</taxon>
        <taxon>Triticodae</taxon>
        <taxon>Triticeae</taxon>
        <taxon>Triticinae</taxon>
        <taxon>Aegilops</taxon>
    </lineage>
</organism>
<dbReference type="GO" id="GO:0050105">
    <property type="term" value="F:L-gulonolactone oxidase activity"/>
    <property type="evidence" value="ECO:0007669"/>
    <property type="project" value="UniProtKB-EC"/>
</dbReference>
<reference evidence="10" key="3">
    <citation type="journal article" date="2017" name="Nature">
        <title>Genome sequence of the progenitor of the wheat D genome Aegilops tauschii.</title>
        <authorList>
            <person name="Luo M.C."/>
            <person name="Gu Y.Q."/>
            <person name="Puiu D."/>
            <person name="Wang H."/>
            <person name="Twardziok S.O."/>
            <person name="Deal K.R."/>
            <person name="Huo N."/>
            <person name="Zhu T."/>
            <person name="Wang L."/>
            <person name="Wang Y."/>
            <person name="McGuire P.E."/>
            <person name="Liu S."/>
            <person name="Long H."/>
            <person name="Ramasamy R.K."/>
            <person name="Rodriguez J.C."/>
            <person name="Van S.L."/>
            <person name="Yuan L."/>
            <person name="Wang Z."/>
            <person name="Xia Z."/>
            <person name="Xiao L."/>
            <person name="Anderson O.D."/>
            <person name="Ouyang S."/>
            <person name="Liang Y."/>
            <person name="Zimin A.V."/>
            <person name="Pertea G."/>
            <person name="Qi P."/>
            <person name="Bennetzen J.L."/>
            <person name="Dai X."/>
            <person name="Dawson M.W."/>
            <person name="Muller H.G."/>
            <person name="Kugler K."/>
            <person name="Rivarola-Duarte L."/>
            <person name="Spannagl M."/>
            <person name="Mayer K.F.X."/>
            <person name="Lu F.H."/>
            <person name="Bevan M.W."/>
            <person name="Leroy P."/>
            <person name="Li P."/>
            <person name="You F.M."/>
            <person name="Sun Q."/>
            <person name="Liu Z."/>
            <person name="Lyons E."/>
            <person name="Wicker T."/>
            <person name="Salzberg S.L."/>
            <person name="Devos K.M."/>
            <person name="Dvorak J."/>
        </authorList>
    </citation>
    <scope>NUCLEOTIDE SEQUENCE [LARGE SCALE GENOMIC DNA]</scope>
    <source>
        <strain evidence="10">cv. AL8/78</strain>
    </source>
</reference>
<feature type="chain" id="PRO_5019162839" description="L-gulonolactone oxidase" evidence="8">
    <location>
        <begin position="41"/>
        <end position="598"/>
    </location>
</feature>
<dbReference type="UniPathway" id="UPA00132"/>
<dbReference type="InterPro" id="IPR050432">
    <property type="entry name" value="FAD-linked_Oxidoreductases_BP"/>
</dbReference>
<dbReference type="Gene3D" id="3.30.465.10">
    <property type="match status" value="1"/>
</dbReference>
<dbReference type="EnsemblPlants" id="AET1Gv20615000.2">
    <property type="protein sequence ID" value="AET1Gv20615000.2"/>
    <property type="gene ID" value="AET1Gv20615000"/>
</dbReference>
<evidence type="ECO:0000256" key="4">
    <source>
        <dbReference type="ARBA" id="ARBA00022644"/>
    </source>
</evidence>
<dbReference type="STRING" id="200361.A0A452Z2V4"/>
<dbReference type="PANTHER" id="PTHR13878">
    <property type="entry name" value="GULONOLACTONE OXIDASE"/>
    <property type="match status" value="1"/>
</dbReference>
<dbReference type="Gene3D" id="1.10.45.10">
    <property type="entry name" value="Vanillyl-alcohol Oxidase, Chain A, domain 4"/>
    <property type="match status" value="1"/>
</dbReference>
<dbReference type="AlphaFoldDB" id="A0A452Z2V4"/>
<keyword evidence="6" id="KW-0560">Oxidoreductase</keyword>
<dbReference type="Pfam" id="PF01565">
    <property type="entry name" value="FAD_binding_4"/>
    <property type="match status" value="1"/>
</dbReference>
<reference evidence="11" key="1">
    <citation type="journal article" date="2014" name="Science">
        <title>Ancient hybridizations among the ancestral genomes of bread wheat.</title>
        <authorList>
            <consortium name="International Wheat Genome Sequencing Consortium,"/>
            <person name="Marcussen T."/>
            <person name="Sandve S.R."/>
            <person name="Heier L."/>
            <person name="Spannagl M."/>
            <person name="Pfeifer M."/>
            <person name="Jakobsen K.S."/>
            <person name="Wulff B.B."/>
            <person name="Steuernagel B."/>
            <person name="Mayer K.F."/>
            <person name="Olsen O.A."/>
        </authorList>
    </citation>
    <scope>NUCLEOTIDE SEQUENCE [LARGE SCALE GENOMIC DNA]</scope>
    <source>
        <strain evidence="11">cv. AL8/78</strain>
    </source>
</reference>
<dbReference type="InterPro" id="IPR055154">
    <property type="entry name" value="GULLO2-like_C"/>
</dbReference>
<dbReference type="InterPro" id="IPR007173">
    <property type="entry name" value="ALO_C"/>
</dbReference>
<sequence length="598" mass="64177">AGTHSFEKSAMSQGEQAQTRAMKSLAAVLLVAILLQLAGCSPPPDPVTCTDGTSNCTVTNTYGSFTDRTICHAANVVYPSTEQELVAAVAAAASAKRKMKVATKHSHSGPKLACPGGSEGTIISTTRLNRTVSIDAERQLITVESGMVLRDLIQAAAAAGLSLPHSPYWYGLTIGGLLATGAHGSGLWGKGGAVHEYVVGLRIVTPAPACDGFAMVRELGADHPDLDAAKVSLGVVGVVSQVTLALQPLFKRSVTFVERNESDFTAQVAEWGRLHEFADMIWQPQHNKVIYREDDRVDVSAPGNGVGGLFLFRSVPTALLVGGRAIEEQLQENGTDIARCAAEQEGATRQLPAFGFTNDGISFTGYPIVGYQHRIQASGSCIDGPEDALLSSCAWDPRIRGSFMYNSGFSVALSKAPAFIADMLNLRDLNPDAFCGALDGRVGLVLRYVKASSAYLGKHEDSIDVDILFYRSRTDGMPHAHADVVDEIEQMALGKYGGLPHWGKNRNFAFDGAIARYPKADKFLKVKSRYDPDGLFSSEWTDQVLGINGTPNIIENRCAIEGLCICSDDSHCAPEQGYFCRLGKVYKKARVCSSEEDY</sequence>
<dbReference type="Gene3D" id="3.30.70.2520">
    <property type="match status" value="1"/>
</dbReference>
<dbReference type="Gramene" id="AET1Gv20615000.2">
    <property type="protein sequence ID" value="AET1Gv20615000.2"/>
    <property type="gene ID" value="AET1Gv20615000"/>
</dbReference>
<dbReference type="GO" id="GO:0071949">
    <property type="term" value="F:FAD binding"/>
    <property type="evidence" value="ECO:0007669"/>
    <property type="project" value="InterPro"/>
</dbReference>
<evidence type="ECO:0000256" key="2">
    <source>
        <dbReference type="ARBA" id="ARBA00005466"/>
    </source>
</evidence>
<reference evidence="11" key="2">
    <citation type="journal article" date="2017" name="Nat. Plants">
        <title>The Aegilops tauschii genome reveals multiple impacts of transposons.</title>
        <authorList>
            <person name="Zhao G."/>
            <person name="Zou C."/>
            <person name="Li K."/>
            <person name="Wang K."/>
            <person name="Li T."/>
            <person name="Gao L."/>
            <person name="Zhang X."/>
            <person name="Wang H."/>
            <person name="Yang Z."/>
            <person name="Liu X."/>
            <person name="Jiang W."/>
            <person name="Mao L."/>
            <person name="Kong X."/>
            <person name="Jiao Y."/>
            <person name="Jia J."/>
        </authorList>
    </citation>
    <scope>NUCLEOTIDE SEQUENCE [LARGE SCALE GENOMIC DNA]</scope>
    <source>
        <strain evidence="11">cv. AL8/78</strain>
    </source>
</reference>
<reference evidence="10" key="5">
    <citation type="journal article" date="2021" name="G3 (Bethesda)">
        <title>Aegilops tauschii genome assembly Aet v5.0 features greater sequence contiguity and improved annotation.</title>
        <authorList>
            <person name="Wang L."/>
            <person name="Zhu T."/>
            <person name="Rodriguez J.C."/>
            <person name="Deal K.R."/>
            <person name="Dubcovsky J."/>
            <person name="McGuire P.E."/>
            <person name="Lux T."/>
            <person name="Spannagl M."/>
            <person name="Mayer K.F.X."/>
            <person name="Baldrich P."/>
            <person name="Meyers B.C."/>
            <person name="Huo N."/>
            <person name="Gu Y.Q."/>
            <person name="Zhou H."/>
            <person name="Devos K.M."/>
            <person name="Bennetzen J.L."/>
            <person name="Unver T."/>
            <person name="Budak H."/>
            <person name="Gulick P.J."/>
            <person name="Galiba G."/>
            <person name="Kalapos B."/>
            <person name="Nelson D.R."/>
            <person name="Li P."/>
            <person name="You F.M."/>
            <person name="Luo M.C."/>
            <person name="Dvorak J."/>
        </authorList>
    </citation>
    <scope>NUCLEOTIDE SEQUENCE [LARGE SCALE GENOMIC DNA]</scope>
    <source>
        <strain evidence="10">cv. AL8/78</strain>
    </source>
</reference>
<dbReference type="InterPro" id="IPR016171">
    <property type="entry name" value="Vanillyl_alc_oxidase_C-sub2"/>
</dbReference>
<keyword evidence="5 8" id="KW-0732">Signal</keyword>
<dbReference type="InterPro" id="IPR036318">
    <property type="entry name" value="FAD-bd_PCMH-like_sf"/>
</dbReference>
<comment type="catalytic activity">
    <reaction evidence="7">
        <text>L-gulono-1,4-lactone + O2 = L-ascorbate + H2O2 + H(+)</text>
        <dbReference type="Rhea" id="RHEA:32363"/>
        <dbReference type="ChEBI" id="CHEBI:15378"/>
        <dbReference type="ChEBI" id="CHEBI:15379"/>
        <dbReference type="ChEBI" id="CHEBI:16240"/>
        <dbReference type="ChEBI" id="CHEBI:17587"/>
        <dbReference type="ChEBI" id="CHEBI:38290"/>
        <dbReference type="EC" id="1.1.3.8"/>
    </reaction>
</comment>
<evidence type="ECO:0000313" key="10">
    <source>
        <dbReference type="EnsemblPlants" id="AET1Gv20615000.2"/>
    </source>
</evidence>
<comment type="similarity">
    <text evidence="2">Belongs to the oxygen-dependent FAD-linked oxidoreductase family.</text>
</comment>
<dbReference type="NCBIfam" id="TIGR01677">
    <property type="entry name" value="pln_FAD_oxido"/>
    <property type="match status" value="1"/>
</dbReference>